<dbReference type="InterPro" id="IPR013103">
    <property type="entry name" value="RVT_2"/>
</dbReference>
<gene>
    <name evidence="2" type="ORF">M513_13007</name>
    <name evidence="3" type="ORF">M514_13007</name>
</gene>
<sequence length="70" mass="8114">MARSSQAEAWYDMLDGTLQKFGMKRLKSEPCVYYRCIVEKMLIVGIYVDDLLILSNDQHATTDLKEALRK</sequence>
<dbReference type="EMBL" id="KL367730">
    <property type="protein sequence ID" value="KFD59812.1"/>
    <property type="molecule type" value="Genomic_DNA"/>
</dbReference>
<evidence type="ECO:0000313" key="3">
    <source>
        <dbReference type="EMBL" id="KFD59812.1"/>
    </source>
</evidence>
<dbReference type="Pfam" id="PF07727">
    <property type="entry name" value="RVT_2"/>
    <property type="match status" value="1"/>
</dbReference>
<keyword evidence="4" id="KW-1185">Reference proteome</keyword>
<dbReference type="AlphaFoldDB" id="A0A085LMB6"/>
<reference evidence="2 4" key="1">
    <citation type="journal article" date="2014" name="Nat. Genet.">
        <title>Genome and transcriptome of the porcine whipworm Trichuris suis.</title>
        <authorList>
            <person name="Jex A.R."/>
            <person name="Nejsum P."/>
            <person name="Schwarz E.M."/>
            <person name="Hu L."/>
            <person name="Young N.D."/>
            <person name="Hall R.S."/>
            <person name="Korhonen P.K."/>
            <person name="Liao S."/>
            <person name="Thamsborg S."/>
            <person name="Xia J."/>
            <person name="Xu P."/>
            <person name="Wang S."/>
            <person name="Scheerlinck J.P."/>
            <person name="Hofmann A."/>
            <person name="Sternberg P.W."/>
            <person name="Wang J."/>
            <person name="Gasser R.B."/>
        </authorList>
    </citation>
    <scope>NUCLEOTIDE SEQUENCE [LARGE SCALE GENOMIC DNA]</scope>
    <source>
        <strain evidence="3">DCEP-RM93F</strain>
        <strain evidence="2">DCEP-RM93M</strain>
    </source>
</reference>
<evidence type="ECO:0000313" key="2">
    <source>
        <dbReference type="EMBL" id="KFD46112.1"/>
    </source>
</evidence>
<accession>A0A085LMB6</accession>
<dbReference type="Proteomes" id="UP000030764">
    <property type="component" value="Unassembled WGS sequence"/>
</dbReference>
<dbReference type="EMBL" id="KL363393">
    <property type="protein sequence ID" value="KFD46112.1"/>
    <property type="molecule type" value="Genomic_DNA"/>
</dbReference>
<organism evidence="2 4">
    <name type="scientific">Trichuris suis</name>
    <name type="common">pig whipworm</name>
    <dbReference type="NCBI Taxonomy" id="68888"/>
    <lineage>
        <taxon>Eukaryota</taxon>
        <taxon>Metazoa</taxon>
        <taxon>Ecdysozoa</taxon>
        <taxon>Nematoda</taxon>
        <taxon>Enoplea</taxon>
        <taxon>Dorylaimia</taxon>
        <taxon>Trichinellida</taxon>
        <taxon>Trichuridae</taxon>
        <taxon>Trichuris</taxon>
    </lineage>
</organism>
<evidence type="ECO:0000313" key="4">
    <source>
        <dbReference type="Proteomes" id="UP000030764"/>
    </source>
</evidence>
<evidence type="ECO:0000259" key="1">
    <source>
        <dbReference type="Pfam" id="PF07727"/>
    </source>
</evidence>
<feature type="domain" description="Reverse transcriptase Ty1/copia-type" evidence="1">
    <location>
        <begin position="8"/>
        <end position="69"/>
    </location>
</feature>
<dbReference type="Proteomes" id="UP000030758">
    <property type="component" value="Unassembled WGS sequence"/>
</dbReference>
<proteinExistence type="predicted"/>
<name>A0A085LMB6_9BILA</name>
<protein>
    <recommendedName>
        <fullName evidence="1">Reverse transcriptase Ty1/copia-type domain-containing protein</fullName>
    </recommendedName>
</protein>